<name>A0A9W6Q4Y1_9ACTN</name>
<dbReference type="GO" id="GO:0005886">
    <property type="term" value="C:plasma membrane"/>
    <property type="evidence" value="ECO:0007669"/>
    <property type="project" value="UniProtKB-SubCell"/>
</dbReference>
<feature type="active site" evidence="5">
    <location>
        <position position="80"/>
    </location>
</feature>
<feature type="domain" description="Peptidase S26" evidence="6">
    <location>
        <begin position="103"/>
        <end position="139"/>
    </location>
</feature>
<organism evidence="7 8">
    <name type="scientific">Kitasatospora phosalacinea</name>
    <dbReference type="NCBI Taxonomy" id="2065"/>
    <lineage>
        <taxon>Bacteria</taxon>
        <taxon>Bacillati</taxon>
        <taxon>Actinomycetota</taxon>
        <taxon>Actinomycetes</taxon>
        <taxon>Kitasatosporales</taxon>
        <taxon>Streptomycetaceae</taxon>
        <taxon>Kitasatospora</taxon>
    </lineage>
</organism>
<dbReference type="RefSeq" id="WP_285733763.1">
    <property type="nucleotide sequence ID" value="NZ_BSSA01000002.1"/>
</dbReference>
<dbReference type="PANTHER" id="PTHR12383:SF16">
    <property type="entry name" value="MITOCHONDRIAL INNER MEMBRANE PROTEASE SUBUNIT 1"/>
    <property type="match status" value="1"/>
</dbReference>
<dbReference type="CDD" id="cd06530">
    <property type="entry name" value="S26_SPase_I"/>
    <property type="match status" value="1"/>
</dbReference>
<evidence type="ECO:0000259" key="6">
    <source>
        <dbReference type="Pfam" id="PF10502"/>
    </source>
</evidence>
<evidence type="ECO:0000256" key="4">
    <source>
        <dbReference type="ARBA" id="ARBA00038445"/>
    </source>
</evidence>
<keyword evidence="2" id="KW-0378">Hydrolase</keyword>
<dbReference type="InterPro" id="IPR000223">
    <property type="entry name" value="Pept_S26A_signal_pept_1"/>
</dbReference>
<dbReference type="InterPro" id="IPR052064">
    <property type="entry name" value="Mito_IMP1_subunit"/>
</dbReference>
<sequence>MIEGCVLVATVLAAAAGTAVLLRRSLVRLRISGPSMEPTLRSGQRVLYLRSRRLAARPGRIVVATVPADLRGGRSGLVVKRVVATAGQPMPDEVCAAAGLPAGSAVPHGQVVLLGDNMFASRDSRLWGPVPVSGVVGAVIGASGPRG</sequence>
<dbReference type="EMBL" id="BSSA01000002">
    <property type="protein sequence ID" value="GLW68586.1"/>
    <property type="molecule type" value="Genomic_DNA"/>
</dbReference>
<dbReference type="Pfam" id="PF10502">
    <property type="entry name" value="Peptidase_S26"/>
    <property type="match status" value="2"/>
</dbReference>
<gene>
    <name evidence="7" type="ORF">Kpho02_08850</name>
</gene>
<dbReference type="PRINTS" id="PR00727">
    <property type="entry name" value="LEADERPTASE"/>
</dbReference>
<comment type="caution">
    <text evidence="7">The sequence shown here is derived from an EMBL/GenBank/DDBJ whole genome shotgun (WGS) entry which is preliminary data.</text>
</comment>
<evidence type="ECO:0000256" key="2">
    <source>
        <dbReference type="ARBA" id="ARBA00022801"/>
    </source>
</evidence>
<keyword evidence="3" id="KW-0472">Membrane</keyword>
<evidence type="ECO:0000256" key="5">
    <source>
        <dbReference type="PIRSR" id="PIRSR600223-1"/>
    </source>
</evidence>
<dbReference type="InterPro" id="IPR036286">
    <property type="entry name" value="LexA/Signal_pep-like_sf"/>
</dbReference>
<comment type="similarity">
    <text evidence="4">Belongs to the peptidase S26 family. IMP1 subfamily.</text>
</comment>
<dbReference type="GO" id="GO:0006465">
    <property type="term" value="P:signal peptide processing"/>
    <property type="evidence" value="ECO:0007669"/>
    <property type="project" value="InterPro"/>
</dbReference>
<dbReference type="AlphaFoldDB" id="A0A9W6Q4Y1"/>
<feature type="active site" evidence="5">
    <location>
        <position position="35"/>
    </location>
</feature>
<reference evidence="7" key="1">
    <citation type="submission" date="2023-02" db="EMBL/GenBank/DDBJ databases">
        <title>Kitasatospora phosalacinea NBRC 14627.</title>
        <authorList>
            <person name="Ichikawa N."/>
            <person name="Sato H."/>
            <person name="Tonouchi N."/>
        </authorList>
    </citation>
    <scope>NUCLEOTIDE SEQUENCE</scope>
    <source>
        <strain evidence="7">NBRC 14627</strain>
    </source>
</reference>
<proteinExistence type="inferred from homology"/>
<dbReference type="InterPro" id="IPR019533">
    <property type="entry name" value="Peptidase_S26"/>
</dbReference>
<dbReference type="SUPFAM" id="SSF51306">
    <property type="entry name" value="LexA/Signal peptidase"/>
    <property type="match status" value="1"/>
</dbReference>
<protein>
    <recommendedName>
        <fullName evidence="6">Peptidase S26 domain-containing protein</fullName>
    </recommendedName>
</protein>
<feature type="domain" description="Peptidase S26" evidence="6">
    <location>
        <begin position="11"/>
        <end position="88"/>
    </location>
</feature>
<dbReference type="Proteomes" id="UP001165041">
    <property type="component" value="Unassembled WGS sequence"/>
</dbReference>
<dbReference type="PANTHER" id="PTHR12383">
    <property type="entry name" value="PROTEASE FAMILY S26 MITOCHONDRIAL INNER MEMBRANE PROTEASE-RELATED"/>
    <property type="match status" value="1"/>
</dbReference>
<comment type="subcellular location">
    <subcellularLocation>
        <location evidence="1">Cell membrane</location>
        <topology evidence="1">Single-pass type II membrane protein</topology>
    </subcellularLocation>
</comment>
<evidence type="ECO:0000313" key="7">
    <source>
        <dbReference type="EMBL" id="GLW68586.1"/>
    </source>
</evidence>
<dbReference type="Gene3D" id="2.10.109.10">
    <property type="entry name" value="Umud Fragment, subunit A"/>
    <property type="match status" value="1"/>
</dbReference>
<dbReference type="GO" id="GO:0004252">
    <property type="term" value="F:serine-type endopeptidase activity"/>
    <property type="evidence" value="ECO:0007669"/>
    <property type="project" value="InterPro"/>
</dbReference>
<evidence type="ECO:0000256" key="3">
    <source>
        <dbReference type="ARBA" id="ARBA00023136"/>
    </source>
</evidence>
<accession>A0A9W6Q4Y1</accession>
<evidence type="ECO:0000313" key="8">
    <source>
        <dbReference type="Proteomes" id="UP001165041"/>
    </source>
</evidence>
<evidence type="ECO:0000256" key="1">
    <source>
        <dbReference type="ARBA" id="ARBA00004401"/>
    </source>
</evidence>